<name>A0A7W5DWB3_9BACT</name>
<dbReference type="InterPro" id="IPR052165">
    <property type="entry name" value="Membrane_assoc_protease"/>
</dbReference>
<gene>
    <name evidence="8" type="ORF">FHS27_001073</name>
</gene>
<dbReference type="SUPFAM" id="SSF141322">
    <property type="entry name" value="NfeD domain-like"/>
    <property type="match status" value="1"/>
</dbReference>
<dbReference type="Proteomes" id="UP000536179">
    <property type="component" value="Unassembled WGS sequence"/>
</dbReference>
<keyword evidence="3 6" id="KW-1133">Transmembrane helix</keyword>
<comment type="subcellular location">
    <subcellularLocation>
        <location evidence="1">Membrane</location>
        <topology evidence="1">Multi-pass membrane protein</topology>
    </subcellularLocation>
</comment>
<evidence type="ECO:0000256" key="4">
    <source>
        <dbReference type="ARBA" id="ARBA00023136"/>
    </source>
</evidence>
<proteinExistence type="predicted"/>
<feature type="region of interest" description="Disordered" evidence="5">
    <location>
        <begin position="161"/>
        <end position="182"/>
    </location>
</feature>
<feature type="domain" description="NfeD-like C-terminal" evidence="7">
    <location>
        <begin position="107"/>
        <end position="161"/>
    </location>
</feature>
<keyword evidence="2 6" id="KW-0812">Transmembrane</keyword>
<dbReference type="PANTHER" id="PTHR33507:SF4">
    <property type="entry name" value="NODULATION COMPETITIVENESS PROTEIN NFED"/>
    <property type="match status" value="1"/>
</dbReference>
<evidence type="ECO:0000259" key="7">
    <source>
        <dbReference type="Pfam" id="PF01957"/>
    </source>
</evidence>
<evidence type="ECO:0000256" key="1">
    <source>
        <dbReference type="ARBA" id="ARBA00004141"/>
    </source>
</evidence>
<dbReference type="Pfam" id="PF01957">
    <property type="entry name" value="NfeD"/>
    <property type="match status" value="1"/>
</dbReference>
<dbReference type="GO" id="GO:0016020">
    <property type="term" value="C:membrane"/>
    <property type="evidence" value="ECO:0007669"/>
    <property type="project" value="UniProtKB-SubCell"/>
</dbReference>
<dbReference type="GO" id="GO:0006508">
    <property type="term" value="P:proteolysis"/>
    <property type="evidence" value="ECO:0007669"/>
    <property type="project" value="UniProtKB-KW"/>
</dbReference>
<dbReference type="RefSeq" id="WP_184302614.1">
    <property type="nucleotide sequence ID" value="NZ_JACHXU010000003.1"/>
</dbReference>
<dbReference type="InterPro" id="IPR002810">
    <property type="entry name" value="NfeD-like_C"/>
</dbReference>
<sequence length="236" mass="25144">MPAFYAIALLIAFYALVAAEILIPSGGILGLTAAVVAVTSIIIGSTYSFSMGLTLLLIYLITTPILFAIMVRLWPRTRIGRQMLNRDTLQSDTTLPPPTTLDGTPLDDFVGRIGVATSNLLPSGQVKVDGHKTDAVSTGLPIDAGTKVMVERVNAGKLQVREANPEEVQRERPADVDNPQAENMLGEDAGLVTMPPIEEVAIETTTGTSSLDDVDFEALDIEAPAAEESEGRVEPK</sequence>
<keyword evidence="8" id="KW-0378">Hydrolase</keyword>
<feature type="transmembrane region" description="Helical" evidence="6">
    <location>
        <begin position="56"/>
        <end position="74"/>
    </location>
</feature>
<evidence type="ECO:0000256" key="2">
    <source>
        <dbReference type="ARBA" id="ARBA00022692"/>
    </source>
</evidence>
<dbReference type="Gene3D" id="2.40.50.140">
    <property type="entry name" value="Nucleic acid-binding proteins"/>
    <property type="match status" value="1"/>
</dbReference>
<dbReference type="EMBL" id="JACHXU010000003">
    <property type="protein sequence ID" value="MBB3205273.1"/>
    <property type="molecule type" value="Genomic_DNA"/>
</dbReference>
<organism evidence="8 9">
    <name type="scientific">Aporhodopirellula rubra</name>
    <dbReference type="NCBI Taxonomy" id="980271"/>
    <lineage>
        <taxon>Bacteria</taxon>
        <taxon>Pseudomonadati</taxon>
        <taxon>Planctomycetota</taxon>
        <taxon>Planctomycetia</taxon>
        <taxon>Pirellulales</taxon>
        <taxon>Pirellulaceae</taxon>
        <taxon>Aporhodopirellula</taxon>
    </lineage>
</organism>
<dbReference type="AlphaFoldDB" id="A0A7W5DWB3"/>
<keyword evidence="4 6" id="KW-0472">Membrane</keyword>
<evidence type="ECO:0000256" key="6">
    <source>
        <dbReference type="SAM" id="Phobius"/>
    </source>
</evidence>
<protein>
    <submittedName>
        <fullName evidence="8">Membrane-bound ClpP family serine protease</fullName>
    </submittedName>
</protein>
<comment type="caution">
    <text evidence="8">The sequence shown here is derived from an EMBL/GenBank/DDBJ whole genome shotgun (WGS) entry which is preliminary data.</text>
</comment>
<evidence type="ECO:0000256" key="5">
    <source>
        <dbReference type="SAM" id="MobiDB-lite"/>
    </source>
</evidence>
<evidence type="ECO:0000256" key="3">
    <source>
        <dbReference type="ARBA" id="ARBA00022989"/>
    </source>
</evidence>
<evidence type="ECO:0000313" key="9">
    <source>
        <dbReference type="Proteomes" id="UP000536179"/>
    </source>
</evidence>
<keyword evidence="9" id="KW-1185">Reference proteome</keyword>
<keyword evidence="8" id="KW-0645">Protease</keyword>
<accession>A0A7W5DWB3</accession>
<feature type="compositionally biased region" description="Basic and acidic residues" evidence="5">
    <location>
        <begin position="161"/>
        <end position="175"/>
    </location>
</feature>
<reference evidence="8 9" key="1">
    <citation type="submission" date="2020-08" db="EMBL/GenBank/DDBJ databases">
        <title>Genomic Encyclopedia of Type Strains, Phase III (KMG-III): the genomes of soil and plant-associated and newly described type strains.</title>
        <authorList>
            <person name="Whitman W."/>
        </authorList>
    </citation>
    <scope>NUCLEOTIDE SEQUENCE [LARGE SCALE GENOMIC DNA]</scope>
    <source>
        <strain evidence="8 9">CECT 8075</strain>
    </source>
</reference>
<dbReference type="GO" id="GO:0008233">
    <property type="term" value="F:peptidase activity"/>
    <property type="evidence" value="ECO:0007669"/>
    <property type="project" value="UniProtKB-KW"/>
</dbReference>
<evidence type="ECO:0000313" key="8">
    <source>
        <dbReference type="EMBL" id="MBB3205273.1"/>
    </source>
</evidence>
<feature type="transmembrane region" description="Helical" evidence="6">
    <location>
        <begin position="29"/>
        <end position="49"/>
    </location>
</feature>
<dbReference type="PANTHER" id="PTHR33507">
    <property type="entry name" value="INNER MEMBRANE PROTEIN YBBJ"/>
    <property type="match status" value="1"/>
</dbReference>
<dbReference type="InterPro" id="IPR012340">
    <property type="entry name" value="NA-bd_OB-fold"/>
</dbReference>